<dbReference type="EMBL" id="KV878136">
    <property type="protein sequence ID" value="OJJ07263.1"/>
    <property type="molecule type" value="Genomic_DNA"/>
</dbReference>
<evidence type="ECO:0000256" key="1">
    <source>
        <dbReference type="SAM" id="MobiDB-lite"/>
    </source>
</evidence>
<organism evidence="2 3">
    <name type="scientific">Aspergillus versicolor CBS 583.65</name>
    <dbReference type="NCBI Taxonomy" id="1036611"/>
    <lineage>
        <taxon>Eukaryota</taxon>
        <taxon>Fungi</taxon>
        <taxon>Dikarya</taxon>
        <taxon>Ascomycota</taxon>
        <taxon>Pezizomycotina</taxon>
        <taxon>Eurotiomycetes</taxon>
        <taxon>Eurotiomycetidae</taxon>
        <taxon>Eurotiales</taxon>
        <taxon>Aspergillaceae</taxon>
        <taxon>Aspergillus</taxon>
        <taxon>Aspergillus subgen. Nidulantes</taxon>
    </lineage>
</organism>
<dbReference type="VEuPathDB" id="FungiDB:ASPVEDRAFT_363031"/>
<name>A0A1L9Q0H3_ASPVE</name>
<sequence length="268" mass="29271">MQQRKTTVSLHWPGRRMLPGWHHWQGAGLVEKAAHPPEQTKQRATEWNHFTRALLLPSACGLGPSYGRRPKRRFELVQGQIFGGVSAVCHDPGLGHSCGCSGSGVFTRASEDCSLGVPQILQIPSFQISKVGAWPSLGSPDDWLSANVKRREELISKAQDATKNGSDSPQGLQLARLGVSGRRILRSARPTQLVLVVPMLGTEASRLVAQERSRSRRHQRRSSSERNQRYERDSGVTSSVAAGMQWPWQPCGAVRGGAAWLGGEIGTS</sequence>
<gene>
    <name evidence="2" type="ORF">ASPVEDRAFT_363031</name>
</gene>
<proteinExistence type="predicted"/>
<reference evidence="3" key="1">
    <citation type="journal article" date="2017" name="Genome Biol.">
        <title>Comparative genomics reveals high biological diversity and specific adaptations in the industrially and medically important fungal genus Aspergillus.</title>
        <authorList>
            <person name="de Vries R.P."/>
            <person name="Riley R."/>
            <person name="Wiebenga A."/>
            <person name="Aguilar-Osorio G."/>
            <person name="Amillis S."/>
            <person name="Uchima C.A."/>
            <person name="Anderluh G."/>
            <person name="Asadollahi M."/>
            <person name="Askin M."/>
            <person name="Barry K."/>
            <person name="Battaglia E."/>
            <person name="Bayram O."/>
            <person name="Benocci T."/>
            <person name="Braus-Stromeyer S.A."/>
            <person name="Caldana C."/>
            <person name="Canovas D."/>
            <person name="Cerqueira G.C."/>
            <person name="Chen F."/>
            <person name="Chen W."/>
            <person name="Choi C."/>
            <person name="Clum A."/>
            <person name="Dos Santos R.A."/>
            <person name="Damasio A.R."/>
            <person name="Diallinas G."/>
            <person name="Emri T."/>
            <person name="Fekete E."/>
            <person name="Flipphi M."/>
            <person name="Freyberg S."/>
            <person name="Gallo A."/>
            <person name="Gournas C."/>
            <person name="Habgood R."/>
            <person name="Hainaut M."/>
            <person name="Harispe M.L."/>
            <person name="Henrissat B."/>
            <person name="Hilden K.S."/>
            <person name="Hope R."/>
            <person name="Hossain A."/>
            <person name="Karabika E."/>
            <person name="Karaffa L."/>
            <person name="Karanyi Z."/>
            <person name="Krasevec N."/>
            <person name="Kuo A."/>
            <person name="Kusch H."/>
            <person name="LaButti K."/>
            <person name="Lagendijk E.L."/>
            <person name="Lapidus A."/>
            <person name="Levasseur A."/>
            <person name="Lindquist E."/>
            <person name="Lipzen A."/>
            <person name="Logrieco A.F."/>
            <person name="MacCabe A."/>
            <person name="Maekelae M.R."/>
            <person name="Malavazi I."/>
            <person name="Melin P."/>
            <person name="Meyer V."/>
            <person name="Mielnichuk N."/>
            <person name="Miskei M."/>
            <person name="Molnar A.P."/>
            <person name="Mule G."/>
            <person name="Ngan C.Y."/>
            <person name="Orejas M."/>
            <person name="Orosz E."/>
            <person name="Ouedraogo J.P."/>
            <person name="Overkamp K.M."/>
            <person name="Park H.-S."/>
            <person name="Perrone G."/>
            <person name="Piumi F."/>
            <person name="Punt P.J."/>
            <person name="Ram A.F."/>
            <person name="Ramon A."/>
            <person name="Rauscher S."/>
            <person name="Record E."/>
            <person name="Riano-Pachon D.M."/>
            <person name="Robert V."/>
            <person name="Roehrig J."/>
            <person name="Ruller R."/>
            <person name="Salamov A."/>
            <person name="Salih N.S."/>
            <person name="Samson R.A."/>
            <person name="Sandor E."/>
            <person name="Sanguinetti M."/>
            <person name="Schuetze T."/>
            <person name="Sepcic K."/>
            <person name="Shelest E."/>
            <person name="Sherlock G."/>
            <person name="Sophianopoulou V."/>
            <person name="Squina F.M."/>
            <person name="Sun H."/>
            <person name="Susca A."/>
            <person name="Todd R.B."/>
            <person name="Tsang A."/>
            <person name="Unkles S.E."/>
            <person name="van de Wiele N."/>
            <person name="van Rossen-Uffink D."/>
            <person name="Oliveira J.V."/>
            <person name="Vesth T.C."/>
            <person name="Visser J."/>
            <person name="Yu J.-H."/>
            <person name="Zhou M."/>
            <person name="Andersen M.R."/>
            <person name="Archer D.B."/>
            <person name="Baker S.E."/>
            <person name="Benoit I."/>
            <person name="Brakhage A.A."/>
            <person name="Braus G.H."/>
            <person name="Fischer R."/>
            <person name="Frisvad J.C."/>
            <person name="Goldman G.H."/>
            <person name="Houbraken J."/>
            <person name="Oakley B."/>
            <person name="Pocsi I."/>
            <person name="Scazzocchio C."/>
            <person name="Seiboth B."/>
            <person name="vanKuyk P.A."/>
            <person name="Wortman J."/>
            <person name="Dyer P.S."/>
            <person name="Grigoriev I.V."/>
        </authorList>
    </citation>
    <scope>NUCLEOTIDE SEQUENCE [LARGE SCALE GENOMIC DNA]</scope>
    <source>
        <strain evidence="3">CBS 583.65</strain>
    </source>
</reference>
<feature type="region of interest" description="Disordered" evidence="1">
    <location>
        <begin position="207"/>
        <end position="236"/>
    </location>
</feature>
<protein>
    <submittedName>
        <fullName evidence="2">Uncharacterized protein</fullName>
    </submittedName>
</protein>
<dbReference type="RefSeq" id="XP_040673025.1">
    <property type="nucleotide sequence ID" value="XM_040811183.1"/>
</dbReference>
<keyword evidence="3" id="KW-1185">Reference proteome</keyword>
<dbReference type="Proteomes" id="UP000184073">
    <property type="component" value="Unassembled WGS sequence"/>
</dbReference>
<dbReference type="AlphaFoldDB" id="A0A1L9Q0H3"/>
<evidence type="ECO:0000313" key="2">
    <source>
        <dbReference type="EMBL" id="OJJ07263.1"/>
    </source>
</evidence>
<feature type="compositionally biased region" description="Basic and acidic residues" evidence="1">
    <location>
        <begin position="222"/>
        <end position="234"/>
    </location>
</feature>
<evidence type="ECO:0000313" key="3">
    <source>
        <dbReference type="Proteomes" id="UP000184073"/>
    </source>
</evidence>
<dbReference type="GeneID" id="63726694"/>
<accession>A0A1L9Q0H3</accession>